<sequence length="1697" mass="191229">MRRMSSNMASHRPICQDFLKGKCKNPVCNHAHESPALSFAPTQAHQIQRAEANQNPTETEPDSKQSQTQLNKEMKEEGAQGLKNELPLRPHVAPRRMLQTPEITDSPGGRHNNDFDDICRIKIMPSYDEIRCSRPEYLPTVDPTQWHLEGAEGLLDRNFRLLREDTVGQIRDTVRHVMFPNANQTPPLRSFMHRNVRILKPGVNWLAGLYVEVDFPQPEELRWTQIASYRKKWWELSKRFSPGDLVCLVIQNDLVLFCTVANQIMLPRRKHSHDPPQRAESTSLWNDQQRASVKLTLFDSRFTNVQLILDLYGLKEPPMTVIGFPGVLVASFEPSLRALQSMKSSKSLPFSEIFAPWTKKSSISRIPSPLQISPVSHAYNLRCLLDTDVDFLVRPGQCRHPEVDYLQQHSNLDYGQAYALINCLNRPLGLVQGPPGTGKSYTGEALIKVLLANRQAGNLGPILCVTYTNHALDQLLEALLDHKVTSQIVRVGSQSKSEKLEEFSLHKVSRQDLKTKGEKRELWSTSEKLSSYELEFQAIGLERDISIDNLRAHMKQRHVHHYNQLFLGVSPSSMESWIDRGVRSHLTPRSTVELENVDASDMTWQERLNMFNQWRKECRENVNYRVTKLVESHAAAKSRYESVHDNMDLRCLLEADIIGVTTSGLARRLDLFQQIPCKFLICEEAGEILEPHLLTAFLPSIKHAVLIGDQQQLRPQVQNFKLSRENLQGGSRYALDISLFERLVSSNCSPMCCRCFYSTLTIQRRMHPEISLLARETFYPRLTNSLSVACYPEVRGMRRRLFWLDHRVQEDSYTQGDDTSTSHWNDFEAEMAVALVGHLVRQQYNFGDIAVLTPYLGQLNRLKQKLALAFPITVGDRDQDDLAQAGYEGKVSPTASVGKEPQQGALRVATVDNFQGEEAKIVLISLVRSNAQSQCGFLRSSNRINVMLSRAQHGMYIIGNSETSRHIPTWAKVLYLLGQGRNIGPALELQCPRHPNTVMNASTPKVLNELSPEGGCQQRCILPLKCAHVCPRRCHSETLHDAVICPMPCPRPLRNCVHICPKKCGMACPDKCKVEIPQKGRILACGHSIKILPCWQSQDISTFRCPQSVQRKIPGCNHVVSTSCWVDVESTGFRCRAICSNSLPCGHTCQRECHQCITRESGGIKTDHGACKERCKRKHSTCSHTCSLPCHGRGPCPPCQETCKASCSHSKCQQKCSQPCPPCTELKCPSGCPHGSCSLPCAAPCDHKPCSKPCEKTLRCGHRCPSVCGEKCPPFFCCQLCGNPQVKNREADPILKQKYSDINLNETPCLFPDCGHFLTIDAMDAHMDIASHYEIDAQGKPLSLRNPSTPLSFQRSKQCPTCPAPLSGIARYARINRRASFDESVKKLIVLTNREFVPLALDLARIIPELGTLKPQNESAWPMPVEIRGTRWDQVKAMRDIINETNPGKWDEILELREKIERHRRRIQPFEEAFDNFHKLLNRLGHGNTPSSLNTVSAGPRTKGLLQVNALLMCLDLALLASFSALAIKARDSKIRVKVQLDLQTTRDDCQWIINEAKSTHRIFHQAEGYIYLAMVYAFERVHSSSLKPRIVLVGQGQEALVHAKDLCTAHPNQTEGLPYQVNCVDEMLDHNQFYAVVASKKRLADISAMEQTPEVGAEWYYCLHGHSFARTKGGLALKNVVCPECGVPLVIQSGRG</sequence>
<dbReference type="GO" id="GO:0008270">
    <property type="term" value="F:zinc ion binding"/>
    <property type="evidence" value="ECO:0007669"/>
    <property type="project" value="UniProtKB-KW"/>
</dbReference>
<keyword evidence="4" id="KW-0067">ATP-binding</keyword>
<dbReference type="Gene3D" id="3.40.50.300">
    <property type="entry name" value="P-loop containing nucleotide triphosphate hydrolases"/>
    <property type="match status" value="2"/>
</dbReference>
<dbReference type="InterPro" id="IPR041679">
    <property type="entry name" value="DNA2/NAM7-like_C"/>
</dbReference>
<keyword evidence="3 6" id="KW-0863">Zinc-finger</keyword>
<evidence type="ECO:0000259" key="8">
    <source>
        <dbReference type="PROSITE" id="PS50103"/>
    </source>
</evidence>
<accession>A0A9W4N4E1</accession>
<dbReference type="PROSITE" id="PS50103">
    <property type="entry name" value="ZF_C3H1"/>
    <property type="match status" value="1"/>
</dbReference>
<name>A0A9W4N4E1_PENOL</name>
<evidence type="ECO:0000256" key="1">
    <source>
        <dbReference type="ARBA" id="ARBA00022723"/>
    </source>
</evidence>
<dbReference type="InterPro" id="IPR000967">
    <property type="entry name" value="Znf_NFX1"/>
</dbReference>
<dbReference type="Pfam" id="PF13087">
    <property type="entry name" value="AAA_12"/>
    <property type="match status" value="1"/>
</dbReference>
<evidence type="ECO:0000256" key="6">
    <source>
        <dbReference type="PROSITE-ProRule" id="PRU00723"/>
    </source>
</evidence>
<proteinExistence type="predicted"/>
<evidence type="ECO:0000256" key="3">
    <source>
        <dbReference type="ARBA" id="ARBA00022771"/>
    </source>
</evidence>
<dbReference type="CDD" id="cd18808">
    <property type="entry name" value="SF1_C_Upf1"/>
    <property type="match status" value="1"/>
</dbReference>
<dbReference type="GO" id="GO:0031048">
    <property type="term" value="P:regulatory ncRNA-mediated heterochromatin formation"/>
    <property type="evidence" value="ECO:0007669"/>
    <property type="project" value="TreeGrafter"/>
</dbReference>
<organism evidence="9 10">
    <name type="scientific">Penicillium olsonii</name>
    <dbReference type="NCBI Taxonomy" id="99116"/>
    <lineage>
        <taxon>Eukaryota</taxon>
        <taxon>Fungi</taxon>
        <taxon>Dikarya</taxon>
        <taxon>Ascomycota</taxon>
        <taxon>Pezizomycotina</taxon>
        <taxon>Eurotiomycetes</taxon>
        <taxon>Eurotiomycetidae</taxon>
        <taxon>Eurotiales</taxon>
        <taxon>Aspergillaceae</taxon>
        <taxon>Penicillium</taxon>
    </lineage>
</organism>
<keyword evidence="10" id="KW-1185">Reference proteome</keyword>
<dbReference type="InterPro" id="IPR045055">
    <property type="entry name" value="DNA2/NAM7-like"/>
</dbReference>
<evidence type="ECO:0000256" key="4">
    <source>
        <dbReference type="ARBA" id="ARBA00022806"/>
    </source>
</evidence>
<keyword evidence="4" id="KW-0378">Hydrolase</keyword>
<dbReference type="EMBL" id="CAJVOS010000093">
    <property type="protein sequence ID" value="CAG8282792.1"/>
    <property type="molecule type" value="Genomic_DNA"/>
</dbReference>
<comment type="caution">
    <text evidence="9">The sequence shown here is derived from an EMBL/GenBank/DDBJ whole genome shotgun (WGS) entry which is preliminary data.</text>
</comment>
<evidence type="ECO:0000256" key="2">
    <source>
        <dbReference type="ARBA" id="ARBA00022737"/>
    </source>
</evidence>
<evidence type="ECO:0000313" key="9">
    <source>
        <dbReference type="EMBL" id="CAG8282792.1"/>
    </source>
</evidence>
<keyword evidence="5 6" id="KW-0862">Zinc</keyword>
<dbReference type="GO" id="GO:0004386">
    <property type="term" value="F:helicase activity"/>
    <property type="evidence" value="ECO:0007669"/>
    <property type="project" value="InterPro"/>
</dbReference>
<dbReference type="PANTHER" id="PTHR10887:SF445">
    <property type="entry name" value="NFX1-TYPE ZINC FINGER-CONTAINING PROTEIN 1"/>
    <property type="match status" value="1"/>
</dbReference>
<dbReference type="InterPro" id="IPR027417">
    <property type="entry name" value="P-loop_NTPase"/>
</dbReference>
<keyword evidence="1 6" id="KW-0479">Metal-binding</keyword>
<evidence type="ECO:0000256" key="5">
    <source>
        <dbReference type="ARBA" id="ARBA00022833"/>
    </source>
</evidence>
<protein>
    <recommendedName>
        <fullName evidence="8">C3H1-type domain-containing protein</fullName>
    </recommendedName>
</protein>
<dbReference type="Pfam" id="PF13086">
    <property type="entry name" value="AAA_11"/>
    <property type="match status" value="1"/>
</dbReference>
<gene>
    <name evidence="9" type="ORF">POLS_LOCUS9510</name>
</gene>
<feature type="domain" description="C3H1-type" evidence="8">
    <location>
        <begin position="9"/>
        <end position="35"/>
    </location>
</feature>
<dbReference type="CDD" id="cd17936">
    <property type="entry name" value="EEXXEc_NFX1"/>
    <property type="match status" value="1"/>
</dbReference>
<keyword evidence="4" id="KW-0347">Helicase</keyword>
<evidence type="ECO:0000313" key="10">
    <source>
        <dbReference type="Proteomes" id="UP001153618"/>
    </source>
</evidence>
<dbReference type="SUPFAM" id="SSF52540">
    <property type="entry name" value="P-loop containing nucleoside triphosphate hydrolases"/>
    <property type="match status" value="1"/>
</dbReference>
<dbReference type="CDD" id="cd06008">
    <property type="entry name" value="NF-X1-zinc-finger"/>
    <property type="match status" value="1"/>
</dbReference>
<dbReference type="InterPro" id="IPR047187">
    <property type="entry name" value="SF1_C_Upf1"/>
</dbReference>
<keyword evidence="2" id="KW-0677">Repeat</keyword>
<reference evidence="9" key="1">
    <citation type="submission" date="2021-07" db="EMBL/GenBank/DDBJ databases">
        <authorList>
            <person name="Branca A.L. A."/>
        </authorList>
    </citation>
    <scope>NUCLEOTIDE SEQUENCE</scope>
</reference>
<dbReference type="GO" id="GO:0031380">
    <property type="term" value="C:nuclear RNA-directed RNA polymerase complex"/>
    <property type="evidence" value="ECO:0007669"/>
    <property type="project" value="TreeGrafter"/>
</dbReference>
<feature type="region of interest" description="Disordered" evidence="7">
    <location>
        <begin position="42"/>
        <end position="84"/>
    </location>
</feature>
<dbReference type="Proteomes" id="UP001153618">
    <property type="component" value="Unassembled WGS sequence"/>
</dbReference>
<dbReference type="InterPro" id="IPR041677">
    <property type="entry name" value="DNA2/NAM7_AAA_11"/>
</dbReference>
<dbReference type="SMART" id="SM00438">
    <property type="entry name" value="ZnF_NFX"/>
    <property type="match status" value="5"/>
</dbReference>
<keyword evidence="4" id="KW-0547">Nucleotide-binding</keyword>
<dbReference type="OrthoDB" id="2423195at2759"/>
<dbReference type="PANTHER" id="PTHR10887">
    <property type="entry name" value="DNA2/NAM7 HELICASE FAMILY"/>
    <property type="match status" value="1"/>
</dbReference>
<feature type="zinc finger region" description="C3H1-type" evidence="6">
    <location>
        <begin position="9"/>
        <end position="35"/>
    </location>
</feature>
<evidence type="ECO:0000256" key="7">
    <source>
        <dbReference type="SAM" id="MobiDB-lite"/>
    </source>
</evidence>
<dbReference type="InterPro" id="IPR000571">
    <property type="entry name" value="Znf_CCCH"/>
</dbReference>
<feature type="compositionally biased region" description="Polar residues" evidence="7">
    <location>
        <begin position="42"/>
        <end position="71"/>
    </location>
</feature>
<dbReference type="FunFam" id="3.40.50.300:FF:001660">
    <property type="entry name" value="NF-X1 finger and helicase protein, putative"/>
    <property type="match status" value="1"/>
</dbReference>